<dbReference type="GO" id="GO:0005524">
    <property type="term" value="F:ATP binding"/>
    <property type="evidence" value="ECO:0007669"/>
    <property type="project" value="InterPro"/>
</dbReference>
<evidence type="ECO:0000313" key="3">
    <source>
        <dbReference type="Proteomes" id="UP000202465"/>
    </source>
</evidence>
<feature type="domain" description="(+)RNA virus helicase C-terminal" evidence="1">
    <location>
        <begin position="1"/>
        <end position="213"/>
    </location>
</feature>
<dbReference type="InterPro" id="IPR027417">
    <property type="entry name" value="P-loop_NTPase"/>
</dbReference>
<keyword evidence="3" id="KW-1185">Reference proteome</keyword>
<dbReference type="PROSITE" id="PS51657">
    <property type="entry name" value="PSRV_HELICASE"/>
    <property type="match status" value="1"/>
</dbReference>
<protein>
    <submittedName>
        <fullName evidence="2">TGB 1</fullName>
    </submittedName>
</protein>
<reference evidence="2 3" key="1">
    <citation type="journal article" date="2005" name="J. Virol. Methods">
        <title>The use of reverse transcriptase for efficient first- and second-strand cDNA synthesis from single- and double-stranded RNA templates.</title>
        <authorList>
            <person name="Tzanetakis I.E."/>
            <person name="Keller K.E."/>
            <person name="Martin R.R."/>
        </authorList>
    </citation>
    <scope>NUCLEOTIDE SEQUENCE [LARGE SCALE GENOMIC DNA]</scope>
</reference>
<evidence type="ECO:0000313" key="2">
    <source>
        <dbReference type="EMBL" id="AAW67747.1"/>
    </source>
</evidence>
<dbReference type="SUPFAM" id="SSF52540">
    <property type="entry name" value="P-loop containing nucleoside triphosphate hydrolases"/>
    <property type="match status" value="1"/>
</dbReference>
<organism evidence="2 3">
    <name type="scientific">Mint virus X</name>
    <dbReference type="NCBI Taxonomy" id="301865"/>
    <lineage>
        <taxon>Viruses</taxon>
        <taxon>Riboviria</taxon>
        <taxon>Orthornavirae</taxon>
        <taxon>Kitrinoviricota</taxon>
        <taxon>Alsuviricetes</taxon>
        <taxon>Tymovirales</taxon>
        <taxon>Alphaflexiviridae</taxon>
        <taxon>Potexvirus</taxon>
        <taxon>Potexvirus ecsmenthae</taxon>
    </lineage>
</organism>
<dbReference type="OrthoDB" id="16070at10239"/>
<dbReference type="RefSeq" id="YP_224135.1">
    <property type="nucleotide sequence ID" value="NC_006948.1"/>
</dbReference>
<name>Q5G7H2_9VIRU</name>
<dbReference type="KEGG" id="vg:5076488"/>
<accession>Q5G7H2</accession>
<dbReference type="GeneID" id="5076488"/>
<dbReference type="InterPro" id="IPR027351">
    <property type="entry name" value="(+)RNA_virus_helicase_core_dom"/>
</dbReference>
<reference evidence="2 3" key="2">
    <citation type="journal article" date="2006" name="Arch. Virol.">
        <title>Mint virus X: a novel potexvirus associated with symptoms in 'Variegata' mint.</title>
        <authorList>
            <person name="Tzanetakis I.E."/>
            <person name="Postman J.D."/>
            <person name="Martin R.R."/>
        </authorList>
    </citation>
    <scope>NUCLEOTIDE SEQUENCE [LARGE SCALE GENOMIC DNA]</scope>
</reference>
<sequence>MDSYRAELASAFTRTSLPLSKPIVVHTVAGAGKTTFIRRLIRHAPFPTAITGGTPDPPHISGQRITAPPGPANIVDEYPLVDWAGADVIFADPLQHRGPTLPAHYTSSITHRFGRATCELLSKFGITAESNKEDEVFFGWAFADDPEGAVICLDAEAQSLASWNGLEHLKPCEALGATFPVVTVISGTPLEEADAVDRYIALTRHTRLLRILL</sequence>
<evidence type="ECO:0000259" key="1">
    <source>
        <dbReference type="PROSITE" id="PS51657"/>
    </source>
</evidence>
<dbReference type="EMBL" id="AY789138">
    <property type="protein sequence ID" value="AAW67747.1"/>
    <property type="molecule type" value="Genomic_RNA"/>
</dbReference>
<proteinExistence type="predicted"/>
<dbReference type="Pfam" id="PF01443">
    <property type="entry name" value="Viral_helicase1"/>
    <property type="match status" value="1"/>
</dbReference>
<dbReference type="Proteomes" id="UP000202465">
    <property type="component" value="Segment"/>
</dbReference>